<sequence length="222" mass="25558">MKFNKWSYLPDFKKGKEMEGRINMIERMVNEHGRALEDLRDGHQELTEIIRVLMKNSKKSDRSSEDSQGSVNGERLGRKDEVEEEMKEEKGEIQRGWMKRVELPTFEGVDPVGWIYGTSSDISTTRNEGPGTLGVSKIGSNMARDNRSRGIRNLPYLEYIHRREKGRCFHCGSLYSLDHRCPERSMRILIMAKCEEEGEGEEEVEMEQKCMELSVFSAGGLT</sequence>
<reference evidence="2 3" key="1">
    <citation type="journal article" date="2015" name="Sci. Rep.">
        <title>The power of single molecule real-time sequencing technology in the de novo assembly of a eukaryotic genome.</title>
        <authorList>
            <person name="Sakai H."/>
            <person name="Naito K."/>
            <person name="Ogiso-Tanaka E."/>
            <person name="Takahashi Y."/>
            <person name="Iseki K."/>
            <person name="Muto C."/>
            <person name="Satou K."/>
            <person name="Teruya K."/>
            <person name="Shiroma A."/>
            <person name="Shimoji M."/>
            <person name="Hirano T."/>
            <person name="Itoh T."/>
            <person name="Kaga A."/>
            <person name="Tomooka N."/>
        </authorList>
    </citation>
    <scope>NUCLEOTIDE SEQUENCE [LARGE SCALE GENOMIC DNA]</scope>
    <source>
        <strain evidence="3">cv. Shumari</strain>
    </source>
</reference>
<evidence type="ECO:0000313" key="2">
    <source>
        <dbReference type="EMBL" id="BAT89116.1"/>
    </source>
</evidence>
<dbReference type="Proteomes" id="UP000291084">
    <property type="component" value="Chromosome 5"/>
</dbReference>
<name>A0A0S3S8E5_PHAAN</name>
<protein>
    <submittedName>
        <fullName evidence="2">Uncharacterized protein</fullName>
    </submittedName>
</protein>
<feature type="compositionally biased region" description="Basic and acidic residues" evidence="1">
    <location>
        <begin position="75"/>
        <end position="91"/>
    </location>
</feature>
<evidence type="ECO:0000313" key="3">
    <source>
        <dbReference type="Proteomes" id="UP000291084"/>
    </source>
</evidence>
<dbReference type="EMBL" id="AP015038">
    <property type="protein sequence ID" value="BAT89116.1"/>
    <property type="molecule type" value="Genomic_DNA"/>
</dbReference>
<proteinExistence type="predicted"/>
<evidence type="ECO:0000256" key="1">
    <source>
        <dbReference type="SAM" id="MobiDB-lite"/>
    </source>
</evidence>
<feature type="region of interest" description="Disordered" evidence="1">
    <location>
        <begin position="57"/>
        <end position="91"/>
    </location>
</feature>
<accession>A0A0S3S8E5</accession>
<keyword evidence="3" id="KW-1185">Reference proteome</keyword>
<organism evidence="2 3">
    <name type="scientific">Vigna angularis var. angularis</name>
    <dbReference type="NCBI Taxonomy" id="157739"/>
    <lineage>
        <taxon>Eukaryota</taxon>
        <taxon>Viridiplantae</taxon>
        <taxon>Streptophyta</taxon>
        <taxon>Embryophyta</taxon>
        <taxon>Tracheophyta</taxon>
        <taxon>Spermatophyta</taxon>
        <taxon>Magnoliopsida</taxon>
        <taxon>eudicotyledons</taxon>
        <taxon>Gunneridae</taxon>
        <taxon>Pentapetalae</taxon>
        <taxon>rosids</taxon>
        <taxon>fabids</taxon>
        <taxon>Fabales</taxon>
        <taxon>Fabaceae</taxon>
        <taxon>Papilionoideae</taxon>
        <taxon>50 kb inversion clade</taxon>
        <taxon>NPAAA clade</taxon>
        <taxon>indigoferoid/millettioid clade</taxon>
        <taxon>Phaseoleae</taxon>
        <taxon>Vigna</taxon>
    </lineage>
</organism>
<dbReference type="AlphaFoldDB" id="A0A0S3S8E5"/>
<gene>
    <name evidence="2" type="primary">Vigan.05G281100</name>
    <name evidence="2" type="ORF">VIGAN_05281100</name>
</gene>